<evidence type="ECO:0000256" key="4">
    <source>
        <dbReference type="ARBA" id="ARBA00023136"/>
    </source>
</evidence>
<evidence type="ECO:0000256" key="1">
    <source>
        <dbReference type="ARBA" id="ARBA00004370"/>
    </source>
</evidence>
<evidence type="ECO:0000256" key="2">
    <source>
        <dbReference type="ARBA" id="ARBA00022692"/>
    </source>
</evidence>
<feature type="domain" description="Fatty acid hydroxylase" evidence="5">
    <location>
        <begin position="27"/>
        <end position="164"/>
    </location>
</feature>
<organism evidence="6">
    <name type="scientific">Haptolina ericina</name>
    <dbReference type="NCBI Taxonomy" id="156174"/>
    <lineage>
        <taxon>Eukaryota</taxon>
        <taxon>Haptista</taxon>
        <taxon>Haptophyta</taxon>
        <taxon>Prymnesiophyceae</taxon>
        <taxon>Prymnesiales</taxon>
        <taxon>Prymnesiaceae</taxon>
        <taxon>Haptolina</taxon>
    </lineage>
</organism>
<evidence type="ECO:0000256" key="3">
    <source>
        <dbReference type="ARBA" id="ARBA00022989"/>
    </source>
</evidence>
<protein>
    <recommendedName>
        <fullName evidence="5">Fatty acid hydroxylase domain-containing protein</fullName>
    </recommendedName>
</protein>
<sequence>MGYVYGYRAAELPALAPRLPVFAEQVITAFIVGDFFIYWEHRIMHAVPYLRKNIHSWHHAYTAPFSWAGGVVHPLEDVVVILCQMTFPLLCGHHPLATWAFVALWVLLLVEEHSGHDVTWAPYHWMPFARCPMGGGAAPHDIHHYKVNKNYAFVLCVWDHLFGTFEPVKPSPAAPSSVGAKSD</sequence>
<dbReference type="EMBL" id="HBHX01055618">
    <property type="protein sequence ID" value="CAE0135324.1"/>
    <property type="molecule type" value="Transcribed_RNA"/>
</dbReference>
<evidence type="ECO:0000313" key="6">
    <source>
        <dbReference type="EMBL" id="CAE0135324.1"/>
    </source>
</evidence>
<dbReference type="PANTHER" id="PTHR11863">
    <property type="entry name" value="STEROL DESATURASE"/>
    <property type="match status" value="1"/>
</dbReference>
<name>A0A7S3FAY2_9EUKA</name>
<keyword evidence="3" id="KW-1133">Transmembrane helix</keyword>
<dbReference type="InterPro" id="IPR006694">
    <property type="entry name" value="Fatty_acid_hydroxylase"/>
</dbReference>
<gene>
    <name evidence="6" type="ORF">HERI1096_LOCUS30658</name>
</gene>
<dbReference type="Pfam" id="PF04116">
    <property type="entry name" value="FA_hydroxylase"/>
    <property type="match status" value="1"/>
</dbReference>
<accession>A0A7S3FAY2</accession>
<dbReference type="AlphaFoldDB" id="A0A7S3FAY2"/>
<dbReference type="GO" id="GO:0016020">
    <property type="term" value="C:membrane"/>
    <property type="evidence" value="ECO:0007669"/>
    <property type="project" value="UniProtKB-SubCell"/>
</dbReference>
<keyword evidence="4" id="KW-0472">Membrane</keyword>
<evidence type="ECO:0000259" key="5">
    <source>
        <dbReference type="Pfam" id="PF04116"/>
    </source>
</evidence>
<comment type="subcellular location">
    <subcellularLocation>
        <location evidence="1">Membrane</location>
    </subcellularLocation>
</comment>
<dbReference type="GO" id="GO:0005506">
    <property type="term" value="F:iron ion binding"/>
    <property type="evidence" value="ECO:0007669"/>
    <property type="project" value="InterPro"/>
</dbReference>
<reference evidence="6" key="1">
    <citation type="submission" date="2021-01" db="EMBL/GenBank/DDBJ databases">
        <authorList>
            <person name="Corre E."/>
            <person name="Pelletier E."/>
            <person name="Niang G."/>
            <person name="Scheremetjew M."/>
            <person name="Finn R."/>
            <person name="Kale V."/>
            <person name="Holt S."/>
            <person name="Cochrane G."/>
            <person name="Meng A."/>
            <person name="Brown T."/>
            <person name="Cohen L."/>
        </authorList>
    </citation>
    <scope>NUCLEOTIDE SEQUENCE</scope>
    <source>
        <strain evidence="6">CCMP281</strain>
    </source>
</reference>
<keyword evidence="2" id="KW-0812">Transmembrane</keyword>
<dbReference type="GO" id="GO:0016491">
    <property type="term" value="F:oxidoreductase activity"/>
    <property type="evidence" value="ECO:0007669"/>
    <property type="project" value="InterPro"/>
</dbReference>
<dbReference type="InterPro" id="IPR050307">
    <property type="entry name" value="Sterol_Desaturase_Related"/>
</dbReference>
<proteinExistence type="predicted"/>
<dbReference type="GO" id="GO:0008610">
    <property type="term" value="P:lipid biosynthetic process"/>
    <property type="evidence" value="ECO:0007669"/>
    <property type="project" value="InterPro"/>
</dbReference>